<evidence type="ECO:0000256" key="5">
    <source>
        <dbReference type="ARBA" id="ARBA00040276"/>
    </source>
</evidence>
<comment type="catalytic activity">
    <reaction evidence="9">
        <text>prostaglandin E1 + NAD(+) = 15-oxoprostaglandin E1 + NADH + H(+)</text>
        <dbReference type="Rhea" id="RHEA:16477"/>
        <dbReference type="ChEBI" id="CHEBI:15378"/>
        <dbReference type="ChEBI" id="CHEBI:57397"/>
        <dbReference type="ChEBI" id="CHEBI:57401"/>
        <dbReference type="ChEBI" id="CHEBI:57540"/>
        <dbReference type="ChEBI" id="CHEBI:57945"/>
    </reaction>
    <physiologicalReaction direction="left-to-right" evidence="9">
        <dbReference type="Rhea" id="RHEA:16478"/>
    </physiologicalReaction>
</comment>
<dbReference type="PRINTS" id="PR00081">
    <property type="entry name" value="GDHRDH"/>
</dbReference>
<evidence type="ECO:0000256" key="13">
    <source>
        <dbReference type="ARBA" id="ARBA00048144"/>
    </source>
</evidence>
<comment type="catalytic activity">
    <reaction evidence="16">
        <text>lipoxin A4 + NAD(+) = 15-oxo-(5S,6R)-dihydroxy-(7E,9E,11Z,13E)-eicosatetraenoate + NADH + H(+)</text>
        <dbReference type="Rhea" id="RHEA:41572"/>
        <dbReference type="ChEBI" id="CHEBI:15378"/>
        <dbReference type="ChEBI" id="CHEBI:57540"/>
        <dbReference type="ChEBI" id="CHEBI:57945"/>
        <dbReference type="ChEBI" id="CHEBI:67026"/>
        <dbReference type="ChEBI" id="CHEBI:78311"/>
    </reaction>
    <physiologicalReaction direction="left-to-right" evidence="16">
        <dbReference type="Rhea" id="RHEA:41573"/>
    </physiologicalReaction>
</comment>
<dbReference type="GO" id="GO:0005737">
    <property type="term" value="C:cytoplasm"/>
    <property type="evidence" value="ECO:0007669"/>
    <property type="project" value="TreeGrafter"/>
</dbReference>
<dbReference type="Gene3D" id="3.40.50.720">
    <property type="entry name" value="NAD(P)-binding Rossmann-like Domain"/>
    <property type="match status" value="1"/>
</dbReference>
<evidence type="ECO:0000313" key="22">
    <source>
        <dbReference type="EMBL" id="KPJ01718.1"/>
    </source>
</evidence>
<evidence type="ECO:0000256" key="14">
    <source>
        <dbReference type="ARBA" id="ARBA00048170"/>
    </source>
</evidence>
<dbReference type="GO" id="GO:0016404">
    <property type="term" value="F:15-hydroxyprostaglandin dehydrogenase (NAD+) activity"/>
    <property type="evidence" value="ECO:0007669"/>
    <property type="project" value="UniProtKB-EC"/>
</dbReference>
<evidence type="ECO:0000256" key="9">
    <source>
        <dbReference type="ARBA" id="ARBA00047325"/>
    </source>
</evidence>
<dbReference type="EMBL" id="KQ459302">
    <property type="protein sequence ID" value="KPJ01718.1"/>
    <property type="molecule type" value="Genomic_DNA"/>
</dbReference>
<evidence type="ECO:0000256" key="11">
    <source>
        <dbReference type="ARBA" id="ARBA00048008"/>
    </source>
</evidence>
<comment type="catalytic activity">
    <reaction evidence="18">
        <text>prostaglandin E2 + NAD(+) = 15-oxoprostaglandin E2 + NADH + H(+)</text>
        <dbReference type="Rhea" id="RHEA:11876"/>
        <dbReference type="ChEBI" id="CHEBI:15378"/>
        <dbReference type="ChEBI" id="CHEBI:57400"/>
        <dbReference type="ChEBI" id="CHEBI:57540"/>
        <dbReference type="ChEBI" id="CHEBI:57945"/>
        <dbReference type="ChEBI" id="CHEBI:606564"/>
        <dbReference type="EC" id="1.1.1.141"/>
    </reaction>
    <physiologicalReaction direction="left-to-right" evidence="18">
        <dbReference type="Rhea" id="RHEA:11877"/>
    </physiologicalReaction>
</comment>
<dbReference type="GO" id="GO:0047034">
    <property type="term" value="F:15-hydroxyicosatetraenoate dehydrogenase activity"/>
    <property type="evidence" value="ECO:0007669"/>
    <property type="project" value="UniProtKB-EC"/>
</dbReference>
<comment type="catalytic activity">
    <reaction evidence="14">
        <text>resolvin D1 + NAD(+) = 17-oxoresolvin D1 + NADH + H(+)</text>
        <dbReference type="Rhea" id="RHEA:50128"/>
        <dbReference type="ChEBI" id="CHEBI:15378"/>
        <dbReference type="ChEBI" id="CHEBI:57540"/>
        <dbReference type="ChEBI" id="CHEBI:57945"/>
        <dbReference type="ChEBI" id="CHEBI:132079"/>
        <dbReference type="ChEBI" id="CHEBI:132081"/>
    </reaction>
    <physiologicalReaction direction="left-to-right" evidence="14">
        <dbReference type="Rhea" id="RHEA:50129"/>
    </physiologicalReaction>
</comment>
<proteinExistence type="inferred from homology"/>
<evidence type="ECO:0000256" key="1">
    <source>
        <dbReference type="ARBA" id="ARBA00006484"/>
    </source>
</evidence>
<dbReference type="PANTHER" id="PTHR44229:SF4">
    <property type="entry name" value="15-HYDROXYPROSTAGLANDIN DEHYDROGENASE [NAD(+)]"/>
    <property type="match status" value="1"/>
</dbReference>
<sequence length="235" mass="25942">MFDIKNKVVIITGGANGIGAATVEILLEKEAKVTVLDIDANSLLKLEEKLNNKFVKASVKYIKCDITKDNELYEAFNSVQKENGQIDIVINNAAIGQETMDTYKKLIEVNYTALVTSTLKALKVMRKDTGGRGGTIKQEYYSITGVRVLTICFGATDSNMMPNMKSFDPIIDENMESVSKSYPTQTIWSAAEGVVHVYQNGTSGDTWLVNGNKPAINITEKVKKAYHILSEDIFP</sequence>
<comment type="function">
    <text evidence="8">Catalyzes the NAD-dependent dehydrogenation (oxidation) of a broad array of hydroxylated polyunsaturated fatty acids (mainly eicosanoids and docosanoids, including prostaglandins, lipoxins and resolvins), yielding their corresponding keto (oxo) metabolites. Decreases the levels of the pro-proliferative prostaglandins such as prostaglandin E2 (whose activity is increased in cancer because of an increase in the expression of cyclooxygenase 2) and generates oxo-fatty acid products that can profoundly influence cell function by abrogating pro-inflammatory cytokine expression. Converts resolvins E1, D1 and D2 to their oxo products, which represents a mode of resolvin inactivation. Resolvin E1 plays important roles during the resolution phase of acute inflammation, while resolvins D1 and D2 have a unique role in obesity-induced adipose inflammation.</text>
</comment>
<evidence type="ECO:0000256" key="12">
    <source>
        <dbReference type="ARBA" id="ARBA00048140"/>
    </source>
</evidence>
<evidence type="ECO:0000256" key="15">
    <source>
        <dbReference type="ARBA" id="ARBA00048393"/>
    </source>
</evidence>
<evidence type="ECO:0000256" key="10">
    <source>
        <dbReference type="ARBA" id="ARBA00047672"/>
    </source>
</evidence>
<comment type="catalytic activity">
    <reaction evidence="15">
        <text>resolvin D2 + NAD(+) = 7-oxoresolvin D2 + NADH + H(+)</text>
        <dbReference type="Rhea" id="RHEA:53584"/>
        <dbReference type="ChEBI" id="CHEBI:15378"/>
        <dbReference type="ChEBI" id="CHEBI:57540"/>
        <dbReference type="ChEBI" id="CHEBI:57945"/>
        <dbReference type="ChEBI" id="CHEBI:133367"/>
        <dbReference type="ChEBI" id="CHEBI:137497"/>
    </reaction>
    <physiologicalReaction direction="left-to-right" evidence="15">
        <dbReference type="Rhea" id="RHEA:53585"/>
    </physiologicalReaction>
</comment>
<dbReference type="PANTHER" id="PTHR44229">
    <property type="entry name" value="15-HYDROXYPROSTAGLANDIN DEHYDROGENASE [NAD(+)]"/>
    <property type="match status" value="1"/>
</dbReference>
<comment type="catalytic activity">
    <reaction evidence="17">
        <text>prostaglandin A1 + NAD(+) = 15-oxo-prostaglandin A1 + NADH + H(+)</text>
        <dbReference type="Rhea" id="RHEA:41263"/>
        <dbReference type="ChEBI" id="CHEBI:15378"/>
        <dbReference type="ChEBI" id="CHEBI:57398"/>
        <dbReference type="ChEBI" id="CHEBI:57540"/>
        <dbReference type="ChEBI" id="CHEBI:57945"/>
        <dbReference type="ChEBI" id="CHEBI:85072"/>
    </reaction>
    <physiologicalReaction direction="left-to-right" evidence="17">
        <dbReference type="Rhea" id="RHEA:41264"/>
    </physiologicalReaction>
</comment>
<evidence type="ECO:0000256" key="3">
    <source>
        <dbReference type="ARBA" id="ARBA00038968"/>
    </source>
</evidence>
<protein>
    <recommendedName>
        <fullName evidence="5">15-hydroxyprostaglandin dehydrogenase [NAD(+)]</fullName>
        <ecNumber evidence="3">1.1.1.141</ecNumber>
        <ecNumber evidence="4">1.1.1.232</ecNumber>
    </recommendedName>
    <alternativeName>
        <fullName evidence="7">Eicosanoid/docosanoid dehydrogenase [NAD(+)]</fullName>
    </alternativeName>
    <alternativeName>
        <fullName evidence="6">Prostaglandin dehydrogenase 1</fullName>
    </alternativeName>
</protein>
<dbReference type="AlphaFoldDB" id="A0A194Q865"/>
<name>A0A194Q865_PAPXU</name>
<gene>
    <name evidence="22" type="ORF">RR46_06014</name>
</gene>
<organism evidence="22 23">
    <name type="scientific">Papilio xuthus</name>
    <name type="common">Asian swallowtail butterfly</name>
    <dbReference type="NCBI Taxonomy" id="66420"/>
    <lineage>
        <taxon>Eukaryota</taxon>
        <taxon>Metazoa</taxon>
        <taxon>Ecdysozoa</taxon>
        <taxon>Arthropoda</taxon>
        <taxon>Hexapoda</taxon>
        <taxon>Insecta</taxon>
        <taxon>Pterygota</taxon>
        <taxon>Neoptera</taxon>
        <taxon>Endopterygota</taxon>
        <taxon>Lepidoptera</taxon>
        <taxon>Glossata</taxon>
        <taxon>Ditrysia</taxon>
        <taxon>Papilionoidea</taxon>
        <taxon>Papilionidae</taxon>
        <taxon>Papilioninae</taxon>
        <taxon>Papilio</taxon>
    </lineage>
</organism>
<evidence type="ECO:0000256" key="19">
    <source>
        <dbReference type="ARBA" id="ARBA00048921"/>
    </source>
</evidence>
<comment type="catalytic activity">
    <reaction evidence="12">
        <text>15-oxo-(5S,6R)-dihydroxy-(7E,9E,11Z)-eicosatrienoate + NADH + H(+) = (5S,6R,15S)-trihydroxy-(7E,9E,11Z)-eicosatrienoate + NAD(+)</text>
        <dbReference type="Rhea" id="RHEA:41596"/>
        <dbReference type="ChEBI" id="CHEBI:15378"/>
        <dbReference type="ChEBI" id="CHEBI:57540"/>
        <dbReference type="ChEBI" id="CHEBI:57945"/>
        <dbReference type="ChEBI" id="CHEBI:78325"/>
        <dbReference type="ChEBI" id="CHEBI:78329"/>
    </reaction>
    <physiologicalReaction direction="left-to-right" evidence="12">
        <dbReference type="Rhea" id="RHEA:41597"/>
    </physiologicalReaction>
</comment>
<dbReference type="STRING" id="66420.A0A194Q865"/>
<dbReference type="InterPro" id="IPR002347">
    <property type="entry name" value="SDR_fam"/>
</dbReference>
<evidence type="ECO:0000256" key="21">
    <source>
        <dbReference type="ARBA" id="ARBA00049188"/>
    </source>
</evidence>
<dbReference type="Proteomes" id="UP000053268">
    <property type="component" value="Unassembled WGS sequence"/>
</dbReference>
<evidence type="ECO:0000256" key="16">
    <source>
        <dbReference type="ARBA" id="ARBA00048535"/>
    </source>
</evidence>
<dbReference type="EC" id="1.1.1.232" evidence="4"/>
<comment type="similarity">
    <text evidence="1">Belongs to the short-chain dehydrogenases/reductases (SDR) family.</text>
</comment>
<comment type="catalytic activity">
    <reaction evidence="20">
        <text>(15S)-hydroxy-(5Z,8Z,11Z,13E)-eicosatetraenoate + NAD(+) = 15-oxo-(5Z,8Z,11Z,13E)-eicosatetraenoate + NADH + H(+)</text>
        <dbReference type="Rhea" id="RHEA:23260"/>
        <dbReference type="ChEBI" id="CHEBI:15378"/>
        <dbReference type="ChEBI" id="CHEBI:57409"/>
        <dbReference type="ChEBI" id="CHEBI:57410"/>
        <dbReference type="ChEBI" id="CHEBI:57540"/>
        <dbReference type="ChEBI" id="CHEBI:57945"/>
        <dbReference type="EC" id="1.1.1.232"/>
    </reaction>
    <physiologicalReaction direction="left-to-right" evidence="20">
        <dbReference type="Rhea" id="RHEA:23261"/>
    </physiologicalReaction>
</comment>
<reference evidence="22 23" key="1">
    <citation type="journal article" date="2015" name="Nat. Commun.">
        <title>Outbred genome sequencing and CRISPR/Cas9 gene editing in butterflies.</title>
        <authorList>
            <person name="Li X."/>
            <person name="Fan D."/>
            <person name="Zhang W."/>
            <person name="Liu G."/>
            <person name="Zhang L."/>
            <person name="Zhao L."/>
            <person name="Fang X."/>
            <person name="Chen L."/>
            <person name="Dong Y."/>
            <person name="Chen Y."/>
            <person name="Ding Y."/>
            <person name="Zhao R."/>
            <person name="Feng M."/>
            <person name="Zhu Y."/>
            <person name="Feng Y."/>
            <person name="Jiang X."/>
            <person name="Zhu D."/>
            <person name="Xiang H."/>
            <person name="Feng X."/>
            <person name="Li S."/>
            <person name="Wang J."/>
            <person name="Zhang G."/>
            <person name="Kronforst M.R."/>
            <person name="Wang W."/>
        </authorList>
    </citation>
    <scope>NUCLEOTIDE SEQUENCE [LARGE SCALE GENOMIC DNA]</scope>
    <source>
        <strain evidence="22">Ya'a_city_454_Px</strain>
        <tissue evidence="22">Whole body</tissue>
    </source>
</reference>
<evidence type="ECO:0000256" key="2">
    <source>
        <dbReference type="ARBA" id="ARBA00023002"/>
    </source>
</evidence>
<evidence type="ECO:0000256" key="20">
    <source>
        <dbReference type="ARBA" id="ARBA00049151"/>
    </source>
</evidence>
<comment type="catalytic activity">
    <reaction evidence="11">
        <text>14-hydroxy-(4Z,7Z,10Z,12E,16Z,19Z)-docosahexaenoate + NAD(+) = 14-oxo-(4Z,7Z,10Z,12E,16Z,19Z)-docosahexaenoate + NADH + H(+)</text>
        <dbReference type="Rhea" id="RHEA:48952"/>
        <dbReference type="ChEBI" id="CHEBI:15378"/>
        <dbReference type="ChEBI" id="CHEBI:57540"/>
        <dbReference type="ChEBI" id="CHEBI:57945"/>
        <dbReference type="ChEBI" id="CHEBI:90866"/>
        <dbReference type="ChEBI" id="CHEBI:90867"/>
    </reaction>
    <physiologicalReaction direction="left-to-right" evidence="11">
        <dbReference type="Rhea" id="RHEA:48953"/>
    </physiologicalReaction>
</comment>
<evidence type="ECO:0000256" key="7">
    <source>
        <dbReference type="ARBA" id="ARBA00042026"/>
    </source>
</evidence>
<evidence type="ECO:0000256" key="4">
    <source>
        <dbReference type="ARBA" id="ARBA00039060"/>
    </source>
</evidence>
<comment type="catalytic activity">
    <reaction evidence="10">
        <text>resolvin D1 + NAD(+) = 8-oxoresolvin D1 + NADH + H(+)</text>
        <dbReference type="Rhea" id="RHEA:50124"/>
        <dbReference type="ChEBI" id="CHEBI:15378"/>
        <dbReference type="ChEBI" id="CHEBI:57540"/>
        <dbReference type="ChEBI" id="CHEBI:57945"/>
        <dbReference type="ChEBI" id="CHEBI:132079"/>
        <dbReference type="ChEBI" id="CHEBI:132080"/>
    </reaction>
    <physiologicalReaction direction="left-to-right" evidence="10">
        <dbReference type="Rhea" id="RHEA:50125"/>
    </physiologicalReaction>
</comment>
<dbReference type="Pfam" id="PF00106">
    <property type="entry name" value="adh_short"/>
    <property type="match status" value="1"/>
</dbReference>
<evidence type="ECO:0000256" key="18">
    <source>
        <dbReference type="ARBA" id="ARBA00048739"/>
    </source>
</evidence>
<evidence type="ECO:0000313" key="23">
    <source>
        <dbReference type="Proteomes" id="UP000053268"/>
    </source>
</evidence>
<accession>A0A194Q865</accession>
<comment type="catalytic activity">
    <reaction evidence="13">
        <text>(11R)-hydroxy-(5Z,8Z,12E,14Z)-eicosatetraenoate + NAD(+) = 11-oxo-(5Z,8Z,12E,14Z)-eicosatetraenoate + NADH + H(+)</text>
        <dbReference type="Rhea" id="RHEA:48640"/>
        <dbReference type="ChEBI" id="CHEBI:15378"/>
        <dbReference type="ChEBI" id="CHEBI:57540"/>
        <dbReference type="ChEBI" id="CHEBI:57945"/>
        <dbReference type="ChEBI" id="CHEBI:78836"/>
        <dbReference type="ChEBI" id="CHEBI:90697"/>
    </reaction>
    <physiologicalReaction direction="left-to-right" evidence="13">
        <dbReference type="Rhea" id="RHEA:48641"/>
    </physiologicalReaction>
</comment>
<evidence type="ECO:0000256" key="17">
    <source>
        <dbReference type="ARBA" id="ARBA00048611"/>
    </source>
</evidence>
<dbReference type="EC" id="1.1.1.141" evidence="3"/>
<dbReference type="InterPro" id="IPR036291">
    <property type="entry name" value="NAD(P)-bd_dom_sf"/>
</dbReference>
<comment type="catalytic activity">
    <reaction evidence="19">
        <text>resolvin D2 + NAD(+) = 16-oxoresolvin D2 + NADH + H(+)</text>
        <dbReference type="Rhea" id="RHEA:53588"/>
        <dbReference type="ChEBI" id="CHEBI:15378"/>
        <dbReference type="ChEBI" id="CHEBI:57540"/>
        <dbReference type="ChEBI" id="CHEBI:57945"/>
        <dbReference type="ChEBI" id="CHEBI:133367"/>
        <dbReference type="ChEBI" id="CHEBI:137498"/>
    </reaction>
    <physiologicalReaction direction="left-to-right" evidence="19">
        <dbReference type="Rhea" id="RHEA:53589"/>
    </physiologicalReaction>
</comment>
<evidence type="ECO:0000256" key="8">
    <source>
        <dbReference type="ARBA" id="ARBA00045705"/>
    </source>
</evidence>
<evidence type="ECO:0000256" key="6">
    <source>
        <dbReference type="ARBA" id="ARBA00041812"/>
    </source>
</evidence>
<keyword evidence="2" id="KW-0560">Oxidoreductase</keyword>
<keyword evidence="23" id="KW-1185">Reference proteome</keyword>
<dbReference type="SUPFAM" id="SSF51735">
    <property type="entry name" value="NAD(P)-binding Rossmann-fold domains"/>
    <property type="match status" value="1"/>
</dbReference>
<comment type="catalytic activity">
    <reaction evidence="21">
        <text>resolvin E1 + NAD(+) = 18-oxo-resolvin E1 + NADH + H(+)</text>
        <dbReference type="Rhea" id="RHEA:49244"/>
        <dbReference type="ChEBI" id="CHEBI:15378"/>
        <dbReference type="ChEBI" id="CHEBI:57540"/>
        <dbReference type="ChEBI" id="CHEBI:57945"/>
        <dbReference type="ChEBI" id="CHEBI:91000"/>
        <dbReference type="ChEBI" id="CHEBI:91001"/>
    </reaction>
    <physiologicalReaction direction="left-to-right" evidence="21">
        <dbReference type="Rhea" id="RHEA:49245"/>
    </physiologicalReaction>
</comment>